<evidence type="ECO:0000313" key="3">
    <source>
        <dbReference type="Proteomes" id="UP001281410"/>
    </source>
</evidence>
<dbReference type="AlphaFoldDB" id="A0AAE0AD16"/>
<evidence type="ECO:0000256" key="1">
    <source>
        <dbReference type="SAM" id="MobiDB-lite"/>
    </source>
</evidence>
<dbReference type="EMBL" id="JANJYJ010000005">
    <property type="protein sequence ID" value="KAK3211559.1"/>
    <property type="molecule type" value="Genomic_DNA"/>
</dbReference>
<name>A0AAE0AD16_9ROSI</name>
<comment type="caution">
    <text evidence="2">The sequence shown here is derived from an EMBL/GenBank/DDBJ whole genome shotgun (WGS) entry which is preliminary data.</text>
</comment>
<reference evidence="2" key="1">
    <citation type="journal article" date="2023" name="Plant J.">
        <title>Genome sequences and population genomics provide insights into the demographic history, inbreeding, and mutation load of two 'living fossil' tree species of Dipteronia.</title>
        <authorList>
            <person name="Feng Y."/>
            <person name="Comes H.P."/>
            <person name="Chen J."/>
            <person name="Zhu S."/>
            <person name="Lu R."/>
            <person name="Zhang X."/>
            <person name="Li P."/>
            <person name="Qiu J."/>
            <person name="Olsen K.M."/>
            <person name="Qiu Y."/>
        </authorList>
    </citation>
    <scope>NUCLEOTIDE SEQUENCE</scope>
    <source>
        <strain evidence="2">NBL</strain>
    </source>
</reference>
<feature type="region of interest" description="Disordered" evidence="1">
    <location>
        <begin position="1"/>
        <end position="66"/>
    </location>
</feature>
<keyword evidence="3" id="KW-1185">Reference proteome</keyword>
<evidence type="ECO:0008006" key="4">
    <source>
        <dbReference type="Google" id="ProtNLM"/>
    </source>
</evidence>
<gene>
    <name evidence="2" type="ORF">Dsin_016265</name>
</gene>
<evidence type="ECO:0000313" key="2">
    <source>
        <dbReference type="EMBL" id="KAK3211559.1"/>
    </source>
</evidence>
<feature type="compositionally biased region" description="Basic and acidic residues" evidence="1">
    <location>
        <begin position="14"/>
        <end position="27"/>
    </location>
</feature>
<protein>
    <recommendedName>
        <fullName evidence="4">RNase H type-1 domain-containing protein</fullName>
    </recommendedName>
</protein>
<feature type="compositionally biased region" description="Polar residues" evidence="1">
    <location>
        <begin position="32"/>
        <end position="66"/>
    </location>
</feature>
<dbReference type="Proteomes" id="UP001281410">
    <property type="component" value="Unassembled WGS sequence"/>
</dbReference>
<proteinExistence type="predicted"/>
<accession>A0AAE0AD16</accession>
<sequence length="206" mass="22286">MKHNLAGLNCKGRGKLERKQKEAEEKKHGTKRGSSSQQPAASTSKTPTMPHSTFGASTSQPPSQNCSRKKKTKWCCAGVALVLRCSTSAFGPAQCFAPVSGQVLASCAQAIEARFVAKTAELVAINKSIKFSIDCGLAPYGAILADILKLLADLNEVKLCYVSRRANEAAHGLAKYALRCDEDRYWMEDFPNCINEFIAKEATVLA</sequence>
<organism evidence="2 3">
    <name type="scientific">Dipteronia sinensis</name>
    <dbReference type="NCBI Taxonomy" id="43782"/>
    <lineage>
        <taxon>Eukaryota</taxon>
        <taxon>Viridiplantae</taxon>
        <taxon>Streptophyta</taxon>
        <taxon>Embryophyta</taxon>
        <taxon>Tracheophyta</taxon>
        <taxon>Spermatophyta</taxon>
        <taxon>Magnoliopsida</taxon>
        <taxon>eudicotyledons</taxon>
        <taxon>Gunneridae</taxon>
        <taxon>Pentapetalae</taxon>
        <taxon>rosids</taxon>
        <taxon>malvids</taxon>
        <taxon>Sapindales</taxon>
        <taxon>Sapindaceae</taxon>
        <taxon>Hippocastanoideae</taxon>
        <taxon>Acereae</taxon>
        <taxon>Dipteronia</taxon>
    </lineage>
</organism>